<feature type="compositionally biased region" description="Basic and acidic residues" evidence="1">
    <location>
        <begin position="397"/>
        <end position="406"/>
    </location>
</feature>
<dbReference type="Proteomes" id="UP001152797">
    <property type="component" value="Unassembled WGS sequence"/>
</dbReference>
<evidence type="ECO:0000313" key="4">
    <source>
        <dbReference type="Proteomes" id="UP001152797"/>
    </source>
</evidence>
<dbReference type="AlphaFoldDB" id="A0A9P1DJI5"/>
<comment type="caution">
    <text evidence="2">The sequence shown here is derived from an EMBL/GenBank/DDBJ whole genome shotgun (WGS) entry which is preliminary data.</text>
</comment>
<evidence type="ECO:0000313" key="2">
    <source>
        <dbReference type="EMBL" id="CAI4010562.1"/>
    </source>
</evidence>
<keyword evidence="4" id="KW-1185">Reference proteome</keyword>
<evidence type="ECO:0000313" key="3">
    <source>
        <dbReference type="EMBL" id="CAL1163937.1"/>
    </source>
</evidence>
<protein>
    <submittedName>
        <fullName evidence="2">Uncharacterized protein</fullName>
    </submittedName>
</protein>
<sequence length="406" mass="45531">MRDSIGTTAAGRDFAKKWPKHYKKVAPDPEKSQSLVEAFSWPVKAKQNLARIVEALPADRHPVLLSNRRLSCTSNFSGVCSQTRAAMVLEAHKFGCQFAHLSFCEKTKQCQHRLVQDFPQSCIFTDQLHLLQTEGHEAMQKCKTFEESRGSFEKGIFIDMLAPVIFGEPADLGFHCVSRRRAFTVLVDRSKGQFIADPNQVYKALCHGLGDRHLSLEELVKLGSQAFLEKELALTGKSLDEYPDNLLTELEKEHKGAYEKALDETRPGEAHSQQAYCLNQNPECVSKMSTDGVLPAYTKSDRMTWLRHEKRHLLAIEKFASHSYGVNAELANLLGIPVFSVYQMPNPHPVVGNGQHLGVAALVLAATLLSVELFQPPEKLEDPKKALGWTHTKKLRKERDEATELS</sequence>
<reference evidence="3" key="2">
    <citation type="submission" date="2024-04" db="EMBL/GenBank/DDBJ databases">
        <authorList>
            <person name="Chen Y."/>
            <person name="Shah S."/>
            <person name="Dougan E. K."/>
            <person name="Thang M."/>
            <person name="Chan C."/>
        </authorList>
    </citation>
    <scope>NUCLEOTIDE SEQUENCE [LARGE SCALE GENOMIC DNA]</scope>
</reference>
<name>A0A9P1DJI5_9DINO</name>
<organism evidence="2">
    <name type="scientific">Cladocopium goreaui</name>
    <dbReference type="NCBI Taxonomy" id="2562237"/>
    <lineage>
        <taxon>Eukaryota</taxon>
        <taxon>Sar</taxon>
        <taxon>Alveolata</taxon>
        <taxon>Dinophyceae</taxon>
        <taxon>Suessiales</taxon>
        <taxon>Symbiodiniaceae</taxon>
        <taxon>Cladocopium</taxon>
    </lineage>
</organism>
<proteinExistence type="predicted"/>
<evidence type="ECO:0000256" key="1">
    <source>
        <dbReference type="SAM" id="MobiDB-lite"/>
    </source>
</evidence>
<dbReference type="EMBL" id="CAMXCT010004857">
    <property type="protein sequence ID" value="CAI4010562.1"/>
    <property type="molecule type" value="Genomic_DNA"/>
</dbReference>
<dbReference type="EMBL" id="CAMXCT020004857">
    <property type="protein sequence ID" value="CAL1163937.1"/>
    <property type="molecule type" value="Genomic_DNA"/>
</dbReference>
<feature type="region of interest" description="Disordered" evidence="1">
    <location>
        <begin position="385"/>
        <end position="406"/>
    </location>
</feature>
<accession>A0A9P1DJI5</accession>
<gene>
    <name evidence="2" type="ORF">C1SCF055_LOCUS35826</name>
</gene>
<dbReference type="EMBL" id="CAMXCT030004857">
    <property type="protein sequence ID" value="CAL4797874.1"/>
    <property type="molecule type" value="Genomic_DNA"/>
</dbReference>
<reference evidence="2" key="1">
    <citation type="submission" date="2022-10" db="EMBL/GenBank/DDBJ databases">
        <authorList>
            <person name="Chen Y."/>
            <person name="Dougan E. K."/>
            <person name="Chan C."/>
            <person name="Rhodes N."/>
            <person name="Thang M."/>
        </authorList>
    </citation>
    <scope>NUCLEOTIDE SEQUENCE</scope>
</reference>